<dbReference type="GO" id="GO:0005634">
    <property type="term" value="C:nucleus"/>
    <property type="evidence" value="ECO:0007669"/>
    <property type="project" value="UniProtKB-SubCell"/>
</dbReference>
<protein>
    <recommendedName>
        <fullName evidence="3">N(6)-L-threonylcarbamoyladenine synthase</fullName>
        <ecNumber evidence="3">2.3.1.234</ecNumber>
    </recommendedName>
</protein>
<comment type="similarity">
    <text evidence="11">Belongs to the KAE1 / TsaD family.</text>
</comment>
<feature type="region of interest" description="Disordered" evidence="13">
    <location>
        <begin position="675"/>
        <end position="694"/>
    </location>
</feature>
<dbReference type="Pfam" id="PF08243">
    <property type="entry name" value="SPT2"/>
    <property type="match status" value="1"/>
</dbReference>
<dbReference type="Pfam" id="PF00536">
    <property type="entry name" value="SAM_1"/>
    <property type="match status" value="1"/>
</dbReference>
<evidence type="ECO:0000256" key="11">
    <source>
        <dbReference type="HAMAP-Rule" id="MF_03179"/>
    </source>
</evidence>
<dbReference type="CDD" id="cd24134">
    <property type="entry name" value="ASKHA_NBD_OSGEPL1_QRI7_euk"/>
    <property type="match status" value="1"/>
</dbReference>
<dbReference type="SUPFAM" id="SSF47769">
    <property type="entry name" value="SAM/Pointed domain"/>
    <property type="match status" value="1"/>
</dbReference>
<sequence>MLWVPRLRRIQPTATRHLSYILGIETSCDDTAAAILDENGHVLSSVISSQWELHAKWRGIVPALAARAHADNLPHVINAAVEQSGIDSLQQLSAVAVTSGPGLAPCLNVGLQMARQICLDNKDIAFLPINHLEAHLLVSRLPQFALLRPEFPFLVLLVSGGHCCLVLAKGLGDYELLGNTLDDSIGEAFDKVARMLDLAASREGSGMHGGRLIEDMAARGNDRAFLFTESMKHRNDCNFSFSGMKTAMLREIKKLDEVNEKTKEDLCASFQRRAVDQLITRVRRACQWSKERMGDKVTSIVICGGVASNQYLRSRMEAVAKEESVATVFPPAKYCTDNAVMVAWAGLEWYGHVPRAAKGRGKSLEEGCSVMAVTGEKDVAAMAQQIAQITQRDGWTSDKSVVPDMQRLLGKLTTLTVDKDLLQRTKIGAAVNKLKKHDDEIVRGYSQSLTKKWKNQVGIATTTSSHGLPKRQRVPSPSPPKQIEAEDQKRLESARKKLQEGYAYEKAKRDSRTVQVLSGPVSKGRRGTKVSTTMSRSSISAAQRRPLSTALHRAASAPPARRVMPASRVQQQSRRPGSSTANMSAEERHRQRQLKYRALSGQVEKRSDNVRRDPEHVWNSTQVDGRKKSGSRSASSSLSKRSSGSSAVSPAFVERKAMLDKMYPRVCGVGVASTVSNASSGTKKKTSTAARKKEVNYTEGQREVLSWLKGLTVDMSEYASAFFENGFDSVKLLSTIEKSDLPSLVPKKGHHRLIQQALDELRQKHSTAASSRRRDQFLKEPRPRRRDPFEDEDSDDSFVVSDDGEYRPGHIAAMFRKNRKRQYSYDSDDSINMEASFDEIQKEEKRSALYGEYEDYREDLRNKKMLKKKK</sequence>
<feature type="compositionally biased region" description="Basic and acidic residues" evidence="13">
    <location>
        <begin position="772"/>
        <end position="781"/>
    </location>
</feature>
<dbReference type="EC" id="2.3.1.234" evidence="3"/>
<dbReference type="InterPro" id="IPR017923">
    <property type="entry name" value="TFIIS_N"/>
</dbReference>
<evidence type="ECO:0000256" key="13">
    <source>
        <dbReference type="SAM" id="MobiDB-lite"/>
    </source>
</evidence>
<feature type="compositionally biased region" description="Basic and acidic residues" evidence="13">
    <location>
        <begin position="502"/>
        <end position="512"/>
    </location>
</feature>
<comment type="function">
    <text evidence="11">Required for the formation of a threonylcarbamoyl group on adenosine at position 37 (t(6)A37) in mitochondrial tRNAs that read codons beginning with adenine. Probably involved in the transfer of the threonylcarbamoyl moiety of threonylcarbamoyl-AMP (TC-AMP) to the N6 group of A37. Involved in mitochondrial genome maintenance.</text>
</comment>
<keyword evidence="17" id="KW-1185">Reference proteome</keyword>
<dbReference type="Gene3D" id="1.20.930.10">
    <property type="entry name" value="Conserved domain common to transcription factors TFIIS, elongin A, CRSP70"/>
    <property type="match status" value="1"/>
</dbReference>
<keyword evidence="9 11" id="KW-0012">Acyltransferase</keyword>
<dbReference type="InterPro" id="IPR000905">
    <property type="entry name" value="Gcp-like_dom"/>
</dbReference>
<comment type="catalytic activity">
    <reaction evidence="10 11">
        <text>L-threonylcarbamoyladenylate + adenosine(37) in tRNA = N(6)-L-threonylcarbamoyladenosine(37) in tRNA + AMP + H(+)</text>
        <dbReference type="Rhea" id="RHEA:37059"/>
        <dbReference type="Rhea" id="RHEA-COMP:10162"/>
        <dbReference type="Rhea" id="RHEA-COMP:10163"/>
        <dbReference type="ChEBI" id="CHEBI:15378"/>
        <dbReference type="ChEBI" id="CHEBI:73682"/>
        <dbReference type="ChEBI" id="CHEBI:74411"/>
        <dbReference type="ChEBI" id="CHEBI:74418"/>
        <dbReference type="ChEBI" id="CHEBI:456215"/>
        <dbReference type="EC" id="2.3.1.234"/>
    </reaction>
</comment>
<evidence type="ECO:0000256" key="7">
    <source>
        <dbReference type="ARBA" id="ARBA00023054"/>
    </source>
</evidence>
<dbReference type="SMART" id="SM00784">
    <property type="entry name" value="SPT2"/>
    <property type="match status" value="1"/>
</dbReference>
<dbReference type="SMART" id="SM00509">
    <property type="entry name" value="TFS2N"/>
    <property type="match status" value="1"/>
</dbReference>
<evidence type="ECO:0000259" key="15">
    <source>
        <dbReference type="PROSITE" id="PS51319"/>
    </source>
</evidence>
<feature type="compositionally biased region" description="Polar residues" evidence="13">
    <location>
        <begin position="529"/>
        <end position="541"/>
    </location>
</feature>
<keyword evidence="7" id="KW-0175">Coiled coil</keyword>
<evidence type="ECO:0000259" key="14">
    <source>
        <dbReference type="PROSITE" id="PS50105"/>
    </source>
</evidence>
<dbReference type="Gene3D" id="3.30.420.40">
    <property type="match status" value="2"/>
</dbReference>
<proteinExistence type="inferred from homology"/>
<evidence type="ECO:0000256" key="4">
    <source>
        <dbReference type="ARBA" id="ARBA00022679"/>
    </source>
</evidence>
<feature type="compositionally biased region" description="Polar residues" evidence="13">
    <location>
        <begin position="568"/>
        <end position="583"/>
    </location>
</feature>
<dbReference type="HAMAP" id="MF_01445">
    <property type="entry name" value="TsaD"/>
    <property type="match status" value="1"/>
</dbReference>
<dbReference type="GO" id="GO:0002949">
    <property type="term" value="P:tRNA threonylcarbamoyladenosine modification"/>
    <property type="evidence" value="ECO:0007669"/>
    <property type="project" value="UniProtKB-UniRule"/>
</dbReference>
<comment type="cofactor">
    <cofactor evidence="11">
        <name>a divalent metal cation</name>
        <dbReference type="ChEBI" id="CHEBI:60240"/>
    </cofactor>
    <text evidence="11">Binds 1 divalent metal cation per subunit.</text>
</comment>
<dbReference type="InterPro" id="IPR022450">
    <property type="entry name" value="TsaD"/>
</dbReference>
<dbReference type="InterPro" id="IPR003617">
    <property type="entry name" value="TFIIS/CRSP70_N_sub"/>
</dbReference>
<evidence type="ECO:0000256" key="3">
    <source>
        <dbReference type="ARBA" id="ARBA00012156"/>
    </source>
</evidence>
<keyword evidence="8 12" id="KW-0539">Nucleus</keyword>
<evidence type="ECO:0000256" key="12">
    <source>
        <dbReference type="PROSITE-ProRule" id="PRU00649"/>
    </source>
</evidence>
<feature type="compositionally biased region" description="Basic and acidic residues" evidence="13">
    <location>
        <begin position="603"/>
        <end position="616"/>
    </location>
</feature>
<dbReference type="InterPro" id="IPR043129">
    <property type="entry name" value="ATPase_NBD"/>
</dbReference>
<feature type="domain" description="SAM" evidence="14">
    <location>
        <begin position="699"/>
        <end position="764"/>
    </location>
</feature>
<dbReference type="Proteomes" id="UP000054928">
    <property type="component" value="Unassembled WGS sequence"/>
</dbReference>
<dbReference type="OrthoDB" id="10259622at2759"/>
<dbReference type="Gene3D" id="1.10.150.50">
    <property type="entry name" value="Transcription Factor, Ets-1"/>
    <property type="match status" value="1"/>
</dbReference>
<feature type="domain" description="TFIIS N-terminal" evidence="15">
    <location>
        <begin position="390"/>
        <end position="460"/>
    </location>
</feature>
<dbReference type="InterPro" id="IPR001660">
    <property type="entry name" value="SAM"/>
</dbReference>
<comment type="subcellular location">
    <subcellularLocation>
        <location evidence="11">Mitochondrion</location>
    </subcellularLocation>
    <subcellularLocation>
        <location evidence="1 12">Nucleus</location>
    </subcellularLocation>
</comment>
<dbReference type="GO" id="GO:0005739">
    <property type="term" value="C:mitochondrion"/>
    <property type="evidence" value="ECO:0007669"/>
    <property type="project" value="UniProtKB-SubCell"/>
</dbReference>
<evidence type="ECO:0000256" key="9">
    <source>
        <dbReference type="ARBA" id="ARBA00023315"/>
    </source>
</evidence>
<dbReference type="PROSITE" id="PS50105">
    <property type="entry name" value="SAM_DOMAIN"/>
    <property type="match status" value="1"/>
</dbReference>
<dbReference type="InterPro" id="IPR013256">
    <property type="entry name" value="Chromatin_SPT2"/>
</dbReference>
<evidence type="ECO:0000256" key="2">
    <source>
        <dbReference type="ARBA" id="ARBA00006461"/>
    </source>
</evidence>
<dbReference type="InterPro" id="IPR017861">
    <property type="entry name" value="KAE1/TsaD"/>
</dbReference>
<dbReference type="SUPFAM" id="SSF53067">
    <property type="entry name" value="Actin-like ATPase domain"/>
    <property type="match status" value="1"/>
</dbReference>
<dbReference type="NCBIfam" id="TIGR00329">
    <property type="entry name" value="gcp_kae1"/>
    <property type="match status" value="1"/>
</dbReference>
<evidence type="ECO:0000256" key="6">
    <source>
        <dbReference type="ARBA" id="ARBA00022723"/>
    </source>
</evidence>
<dbReference type="SUPFAM" id="SSF47676">
    <property type="entry name" value="Conserved domain common to transcription factors TFIIS, elongin A, CRSP70"/>
    <property type="match status" value="1"/>
</dbReference>
<dbReference type="PANTHER" id="PTHR11735">
    <property type="entry name" value="TRNA N6-ADENOSINE THREONYLCARBAMOYLTRANSFERASE"/>
    <property type="match status" value="1"/>
</dbReference>
<name>A0A0P1AIK1_PLAHL</name>
<keyword evidence="4 11" id="KW-0808">Transferase</keyword>
<keyword evidence="11" id="KW-0496">Mitochondrion</keyword>
<dbReference type="GO" id="GO:0061711">
    <property type="term" value="F:tRNA N(6)-L-threonylcarbamoyladenine synthase activity"/>
    <property type="evidence" value="ECO:0007669"/>
    <property type="project" value="UniProtKB-EC"/>
</dbReference>
<evidence type="ECO:0000313" key="17">
    <source>
        <dbReference type="Proteomes" id="UP000054928"/>
    </source>
</evidence>
<evidence type="ECO:0000256" key="5">
    <source>
        <dbReference type="ARBA" id="ARBA00022694"/>
    </source>
</evidence>
<dbReference type="InterPro" id="IPR035441">
    <property type="entry name" value="TFIIS/LEDGF_dom_sf"/>
</dbReference>
<comment type="subunit">
    <text evidence="11">Homodimer.</text>
</comment>
<feature type="region of interest" description="Disordered" evidence="13">
    <location>
        <begin position="764"/>
        <end position="803"/>
    </location>
</feature>
<feature type="region of interest" description="Disordered" evidence="13">
    <location>
        <begin position="461"/>
        <end position="485"/>
    </location>
</feature>
<dbReference type="InterPro" id="IPR013761">
    <property type="entry name" value="SAM/pointed_sf"/>
</dbReference>
<dbReference type="Pfam" id="PF00814">
    <property type="entry name" value="TsaD"/>
    <property type="match status" value="1"/>
</dbReference>
<dbReference type="PRINTS" id="PR00789">
    <property type="entry name" value="OSIALOPTASE"/>
</dbReference>
<dbReference type="GeneID" id="36406094"/>
<dbReference type="STRING" id="4781.A0A0P1AIK1"/>
<feature type="region of interest" description="Disordered" evidence="13">
    <location>
        <begin position="502"/>
        <end position="649"/>
    </location>
</feature>
<dbReference type="PANTHER" id="PTHR11735:SF6">
    <property type="entry name" value="TRNA N6-ADENOSINE THREONYLCARBAMOYLTRANSFERASE, MITOCHONDRIAL"/>
    <property type="match status" value="1"/>
</dbReference>
<dbReference type="PROSITE" id="PS51319">
    <property type="entry name" value="TFIIS_N"/>
    <property type="match status" value="1"/>
</dbReference>
<evidence type="ECO:0000313" key="16">
    <source>
        <dbReference type="EMBL" id="CEG40860.1"/>
    </source>
</evidence>
<evidence type="ECO:0000256" key="8">
    <source>
        <dbReference type="ARBA" id="ARBA00023242"/>
    </source>
</evidence>
<dbReference type="EMBL" id="CCYD01000523">
    <property type="protein sequence ID" value="CEG40860.1"/>
    <property type="molecule type" value="Genomic_DNA"/>
</dbReference>
<feature type="compositionally biased region" description="Low complexity" evidence="13">
    <location>
        <begin position="631"/>
        <end position="649"/>
    </location>
</feature>
<comment type="similarity">
    <text evidence="2">Belongs to the SPT2 family.</text>
</comment>
<dbReference type="Pfam" id="PF08711">
    <property type="entry name" value="Med26"/>
    <property type="match status" value="1"/>
</dbReference>
<keyword evidence="5 11" id="KW-0819">tRNA processing</keyword>
<dbReference type="GO" id="GO:0046872">
    <property type="term" value="F:metal ion binding"/>
    <property type="evidence" value="ECO:0007669"/>
    <property type="project" value="UniProtKB-KW"/>
</dbReference>
<evidence type="ECO:0000256" key="1">
    <source>
        <dbReference type="ARBA" id="ARBA00004123"/>
    </source>
</evidence>
<organism evidence="16 17">
    <name type="scientific">Plasmopara halstedii</name>
    <name type="common">Downy mildew of sunflower</name>
    <dbReference type="NCBI Taxonomy" id="4781"/>
    <lineage>
        <taxon>Eukaryota</taxon>
        <taxon>Sar</taxon>
        <taxon>Stramenopiles</taxon>
        <taxon>Oomycota</taxon>
        <taxon>Peronosporomycetes</taxon>
        <taxon>Peronosporales</taxon>
        <taxon>Peronosporaceae</taxon>
        <taxon>Plasmopara</taxon>
    </lineage>
</organism>
<evidence type="ECO:0000256" key="10">
    <source>
        <dbReference type="ARBA" id="ARBA00048117"/>
    </source>
</evidence>
<keyword evidence="6 11" id="KW-0479">Metal-binding</keyword>
<dbReference type="NCBIfam" id="TIGR03723">
    <property type="entry name" value="T6A_TsaD_YgjD"/>
    <property type="match status" value="1"/>
</dbReference>
<reference evidence="17" key="1">
    <citation type="submission" date="2014-09" db="EMBL/GenBank/DDBJ databases">
        <authorList>
            <person name="Sharma Rahul"/>
            <person name="Thines Marco"/>
        </authorList>
    </citation>
    <scope>NUCLEOTIDE SEQUENCE [LARGE SCALE GENOMIC DNA]</scope>
</reference>
<dbReference type="RefSeq" id="XP_024577229.1">
    <property type="nucleotide sequence ID" value="XM_024726564.1"/>
</dbReference>
<dbReference type="AlphaFoldDB" id="A0A0P1AIK1"/>
<accession>A0A0P1AIK1</accession>